<dbReference type="GO" id="GO:0005886">
    <property type="term" value="C:plasma membrane"/>
    <property type="evidence" value="ECO:0007669"/>
    <property type="project" value="UniProtKB-SubCell"/>
</dbReference>
<comment type="subcellular location">
    <subcellularLocation>
        <location evidence="1">Cell membrane</location>
        <topology evidence="1">Multi-pass membrane protein</topology>
    </subcellularLocation>
</comment>
<feature type="transmembrane region" description="Helical" evidence="6">
    <location>
        <begin position="106"/>
        <end position="133"/>
    </location>
</feature>
<evidence type="ECO:0000256" key="2">
    <source>
        <dbReference type="ARBA" id="ARBA00022475"/>
    </source>
</evidence>
<gene>
    <name evidence="7" type="ORF">EUU25_13385</name>
</gene>
<accession>A0A6I6L9L5</accession>
<dbReference type="AlphaFoldDB" id="A0A6I6L9L5"/>
<evidence type="ECO:0000256" key="4">
    <source>
        <dbReference type="ARBA" id="ARBA00022989"/>
    </source>
</evidence>
<evidence type="ECO:0000313" key="8">
    <source>
        <dbReference type="Proteomes" id="UP000428803"/>
    </source>
</evidence>
<evidence type="ECO:0000256" key="1">
    <source>
        <dbReference type="ARBA" id="ARBA00004651"/>
    </source>
</evidence>
<keyword evidence="5 6" id="KW-0472">Membrane</keyword>
<dbReference type="PANTHER" id="PTHR30250">
    <property type="entry name" value="PST FAMILY PREDICTED COLANIC ACID TRANSPORTER"/>
    <property type="match status" value="1"/>
</dbReference>
<feature type="transmembrane region" description="Helical" evidence="6">
    <location>
        <begin position="360"/>
        <end position="381"/>
    </location>
</feature>
<protein>
    <submittedName>
        <fullName evidence="7">Lipopolysaccharide biosynthesis protein</fullName>
    </submittedName>
</protein>
<dbReference type="RefSeq" id="WP_158901766.1">
    <property type="nucleotide sequence ID" value="NZ_CP035733.1"/>
</dbReference>
<dbReference type="InterPro" id="IPR050833">
    <property type="entry name" value="Poly_Biosynth_Transport"/>
</dbReference>
<evidence type="ECO:0000256" key="6">
    <source>
        <dbReference type="SAM" id="Phobius"/>
    </source>
</evidence>
<name>A0A6I6L9L5_9SPHN</name>
<proteinExistence type="predicted"/>
<evidence type="ECO:0000313" key="7">
    <source>
        <dbReference type="EMBL" id="QGY81514.1"/>
    </source>
</evidence>
<dbReference type="Pfam" id="PF13440">
    <property type="entry name" value="Polysacc_synt_3"/>
    <property type="match status" value="1"/>
</dbReference>
<dbReference type="KEGG" id="slaa:EUU25_13385"/>
<feature type="transmembrane region" description="Helical" evidence="6">
    <location>
        <begin position="393"/>
        <end position="413"/>
    </location>
</feature>
<feature type="transmembrane region" description="Helical" evidence="6">
    <location>
        <begin position="203"/>
        <end position="225"/>
    </location>
</feature>
<feature type="transmembrane region" description="Helical" evidence="6">
    <location>
        <begin position="174"/>
        <end position="197"/>
    </location>
</feature>
<dbReference type="OrthoDB" id="493991at2"/>
<evidence type="ECO:0000256" key="5">
    <source>
        <dbReference type="ARBA" id="ARBA00023136"/>
    </source>
</evidence>
<feature type="transmembrane region" description="Helical" evidence="6">
    <location>
        <begin position="329"/>
        <end position="348"/>
    </location>
</feature>
<sequence>MTQATPQVETPQDDTTASWHKKGFEKGWLKSILHLVSGSSGNAVLMLVSTTIAARSLGPAAYGVLALVLTVGRLSERLLRFESWQPLIRFAASEEVANDKKRMSELYLYGLFLDIGTALLAAVLTIIVGYALMSVIGLKPEHMPLIAIYAIAIAVNIRGVPTAALRFDGKFRTLAYIQMLSSILRLILAAIGLYLGFSLLEFVIIWTVCQALDALLFLWLGMRVIRKKGIPNPLRANPFGLKDRFPGFMSFAWSTNVSGTLRTLTQEADTLLVSAFAGTAWAGFYHIAKRIAKVAQQVGSMMQAVVYPDMARMWAQKDFRIFGKMIKRIQLVLGLVGVSFLAAFWLVGDWVMHTLFGPEFVQAYPLLVAQLLAVVLIMHAAPSRSALLAMNRPGFVLWVAIASTALFFLTAWLTMPIYGALGANFAHIAFAALTAIAMDIAMWRQIGQTVKETQE</sequence>
<dbReference type="EMBL" id="CP035733">
    <property type="protein sequence ID" value="QGY81514.1"/>
    <property type="molecule type" value="Genomic_DNA"/>
</dbReference>
<reference evidence="8" key="1">
    <citation type="submission" date="2019-01" db="EMBL/GenBank/DDBJ databases">
        <title>Sphingorhabdus lacus sp.nov., isolated from an oligotrophic freshwater lake.</title>
        <authorList>
            <person name="Park M."/>
        </authorList>
    </citation>
    <scope>NUCLEOTIDE SEQUENCE [LARGE SCALE GENOMIC DNA]</scope>
    <source>
        <strain evidence="8">IMCC1753</strain>
    </source>
</reference>
<keyword evidence="2" id="KW-1003">Cell membrane</keyword>
<keyword evidence="8" id="KW-1185">Reference proteome</keyword>
<dbReference type="Proteomes" id="UP000428803">
    <property type="component" value="Chromosome"/>
</dbReference>
<dbReference type="PANTHER" id="PTHR30250:SF31">
    <property type="entry name" value="INNER MEMBRANE PROTEIN YGHQ"/>
    <property type="match status" value="1"/>
</dbReference>
<keyword evidence="3 6" id="KW-0812">Transmembrane</keyword>
<feature type="transmembrane region" description="Helical" evidence="6">
    <location>
        <begin position="145"/>
        <end position="167"/>
    </location>
</feature>
<organism evidence="7 8">
    <name type="scientific">Sphingorhabdus lacus</name>
    <dbReference type="NCBI Taxonomy" id="392610"/>
    <lineage>
        <taxon>Bacteria</taxon>
        <taxon>Pseudomonadati</taxon>
        <taxon>Pseudomonadota</taxon>
        <taxon>Alphaproteobacteria</taxon>
        <taxon>Sphingomonadales</taxon>
        <taxon>Sphingomonadaceae</taxon>
        <taxon>Sphingorhabdus</taxon>
    </lineage>
</organism>
<evidence type="ECO:0000256" key="3">
    <source>
        <dbReference type="ARBA" id="ARBA00022692"/>
    </source>
</evidence>
<keyword evidence="4 6" id="KW-1133">Transmembrane helix</keyword>
<feature type="transmembrane region" description="Helical" evidence="6">
    <location>
        <begin position="425"/>
        <end position="443"/>
    </location>
</feature>